<accession>A0A0W0C722</accession>
<dbReference type="VEuPathDB" id="FungiDB:GVI51_I09867"/>
<dbReference type="VEuPathDB" id="FungiDB:CAGL0I10010g"/>
<dbReference type="GO" id="GO:0006865">
    <property type="term" value="P:amino acid transport"/>
    <property type="evidence" value="ECO:0007669"/>
    <property type="project" value="EnsemblFungi"/>
</dbReference>
<dbReference type="VEuPathDB" id="FungiDB:GWK60_I05511"/>
<dbReference type="GO" id="GO:0006885">
    <property type="term" value="P:regulation of pH"/>
    <property type="evidence" value="ECO:0007669"/>
    <property type="project" value="EnsemblFungi"/>
</dbReference>
<gene>
    <name evidence="2" type="ORF">AO440_002764</name>
</gene>
<organism evidence="2 3">
    <name type="scientific">Candida glabrata</name>
    <name type="common">Yeast</name>
    <name type="synonym">Torulopsis glabrata</name>
    <dbReference type="NCBI Taxonomy" id="5478"/>
    <lineage>
        <taxon>Eukaryota</taxon>
        <taxon>Fungi</taxon>
        <taxon>Dikarya</taxon>
        <taxon>Ascomycota</taxon>
        <taxon>Saccharomycotina</taxon>
        <taxon>Saccharomycetes</taxon>
        <taxon>Saccharomycetales</taxon>
        <taxon>Saccharomycetaceae</taxon>
        <taxon>Nakaseomyces</taxon>
    </lineage>
</organism>
<dbReference type="AlphaFoldDB" id="A0A0W0C722"/>
<dbReference type="Proteomes" id="UP000054886">
    <property type="component" value="Unassembled WGS sequence"/>
</dbReference>
<feature type="region of interest" description="Disordered" evidence="1">
    <location>
        <begin position="52"/>
        <end position="75"/>
    </location>
</feature>
<dbReference type="VEuPathDB" id="FungiDB:B1J91_I10010g"/>
<dbReference type="GO" id="GO:0034504">
    <property type="term" value="P:protein localization to nucleus"/>
    <property type="evidence" value="ECO:0007669"/>
    <property type="project" value="EnsemblFungi"/>
</dbReference>
<dbReference type="EMBL" id="LLZZ01000114">
    <property type="protein sequence ID" value="KTB05111.1"/>
    <property type="molecule type" value="Genomic_DNA"/>
</dbReference>
<name>A0A0W0C722_CANGB</name>
<feature type="compositionally biased region" description="Low complexity" evidence="1">
    <location>
        <begin position="284"/>
        <end position="301"/>
    </location>
</feature>
<dbReference type="GO" id="GO:0006457">
    <property type="term" value="P:protein folding"/>
    <property type="evidence" value="ECO:0007669"/>
    <property type="project" value="EnsemblFungi"/>
</dbReference>
<dbReference type="GO" id="GO:0005829">
    <property type="term" value="C:cytosol"/>
    <property type="evidence" value="ECO:0007669"/>
    <property type="project" value="EnsemblFungi"/>
</dbReference>
<feature type="compositionally biased region" description="Acidic residues" evidence="1">
    <location>
        <begin position="259"/>
        <end position="275"/>
    </location>
</feature>
<dbReference type="GO" id="GO:0000149">
    <property type="term" value="F:SNARE binding"/>
    <property type="evidence" value="ECO:0007669"/>
    <property type="project" value="EnsemblFungi"/>
</dbReference>
<evidence type="ECO:0000256" key="1">
    <source>
        <dbReference type="SAM" id="MobiDB-lite"/>
    </source>
</evidence>
<evidence type="ECO:0000313" key="2">
    <source>
        <dbReference type="EMBL" id="KTB05111.1"/>
    </source>
</evidence>
<proteinExistence type="predicted"/>
<reference evidence="2 3" key="1">
    <citation type="submission" date="2015-10" db="EMBL/GenBank/DDBJ databases">
        <title>Draft genomes sequences of Candida glabrata isolates 1A, 1B, 2A, 2B, 3A and 3B.</title>
        <authorList>
            <person name="Haavelsrud O.E."/>
            <person name="Gaustad P."/>
        </authorList>
    </citation>
    <scope>NUCLEOTIDE SEQUENCE [LARGE SCALE GENOMIC DNA]</scope>
    <source>
        <strain evidence="2">910700640</strain>
    </source>
</reference>
<dbReference type="GO" id="GO:0005770">
    <property type="term" value="C:late endosome"/>
    <property type="evidence" value="ECO:0007669"/>
    <property type="project" value="EnsemblFungi"/>
</dbReference>
<sequence length="343" mass="39201">MLDIFNGPCMATLPSIYNNDAAFPHDIFSAMPIFSEMMVDAPHGKRRCYKNYNKTGGNEHTQKHASRARSHKKQHSMNYKIEKLGNGNYELQLSKKIGHNVVAKAINDQVSVLAEKYYVPSYSVVRDIFGRQYYVEEETDEEELRQKVMSQIDIGDIKRKIARQQFNDYEFELNHRGDEVVMFSKSDKIEKEFNFGENLEDIRMKYCTINNKNTEAVLCVELIASEGHNINNSVFAQPVNHANEVFPDPRSDLSHQSSEEENEEDEAYISTDDELNTNTDGNTSDSSDVVSDAVSDSDSSAYYGESVTKVYSPILENVEDEEIDRYRKSFEHSPSGYAIIEDL</sequence>
<dbReference type="GO" id="GO:0048471">
    <property type="term" value="C:perinuclear region of cytoplasm"/>
    <property type="evidence" value="ECO:0007669"/>
    <property type="project" value="EnsemblFungi"/>
</dbReference>
<comment type="caution">
    <text evidence="2">The sequence shown here is derived from an EMBL/GenBank/DDBJ whole genome shotgun (WGS) entry which is preliminary data.</text>
</comment>
<dbReference type="GO" id="GO:0042147">
    <property type="term" value="P:retrograde transport, endosome to Golgi"/>
    <property type="evidence" value="ECO:0007669"/>
    <property type="project" value="EnsemblFungi"/>
</dbReference>
<dbReference type="GO" id="GO:0140311">
    <property type="term" value="F:protein sequestering activity"/>
    <property type="evidence" value="ECO:0007669"/>
    <property type="project" value="EnsemblFungi"/>
</dbReference>
<protein>
    <submittedName>
        <fullName evidence="2">Protein BTN2</fullName>
    </submittedName>
</protein>
<evidence type="ECO:0000313" key="3">
    <source>
        <dbReference type="Proteomes" id="UP000054886"/>
    </source>
</evidence>
<dbReference type="GO" id="GO:0006886">
    <property type="term" value="P:intracellular protein transport"/>
    <property type="evidence" value="ECO:0007669"/>
    <property type="project" value="EnsemblFungi"/>
</dbReference>
<feature type="region of interest" description="Disordered" evidence="1">
    <location>
        <begin position="243"/>
        <end position="302"/>
    </location>
</feature>
<dbReference type="GO" id="GO:0034399">
    <property type="term" value="C:nuclear periphery"/>
    <property type="evidence" value="ECO:0007669"/>
    <property type="project" value="EnsemblFungi"/>
</dbReference>
<dbReference type="GO" id="GO:0051087">
    <property type="term" value="F:protein-folding chaperone binding"/>
    <property type="evidence" value="ECO:0007669"/>
    <property type="project" value="EnsemblFungi"/>
</dbReference>
<feature type="compositionally biased region" description="Basic residues" evidence="1">
    <location>
        <begin position="63"/>
        <end position="75"/>
    </location>
</feature>